<accession>A0A7G2CED3</accession>
<keyword evidence="2" id="KW-1185">Reference proteome</keyword>
<proteinExistence type="predicted"/>
<dbReference type="EMBL" id="LR877152">
    <property type="protein sequence ID" value="CAD2217347.1"/>
    <property type="molecule type" value="Genomic_DNA"/>
</dbReference>
<dbReference type="VEuPathDB" id="TriTrypDB:ADEAN_000482500"/>
<evidence type="ECO:0000313" key="1">
    <source>
        <dbReference type="EMBL" id="CAD2217347.1"/>
    </source>
</evidence>
<reference evidence="1 2" key="1">
    <citation type="submission" date="2020-08" db="EMBL/GenBank/DDBJ databases">
        <authorList>
            <person name="Newling K."/>
            <person name="Davey J."/>
            <person name="Forrester S."/>
        </authorList>
    </citation>
    <scope>NUCLEOTIDE SEQUENCE [LARGE SCALE GENOMIC DNA]</scope>
    <source>
        <strain evidence="2">Crithidia deanei Carvalho (ATCC PRA-265)</strain>
    </source>
</reference>
<name>A0A7G2CED3_9TRYP</name>
<protein>
    <submittedName>
        <fullName evidence="1">Uncharacterized protein</fullName>
    </submittedName>
</protein>
<evidence type="ECO:0000313" key="2">
    <source>
        <dbReference type="Proteomes" id="UP000515908"/>
    </source>
</evidence>
<gene>
    <name evidence="1" type="ORF">ADEAN_000482500</name>
</gene>
<organism evidence="1 2">
    <name type="scientific">Angomonas deanei</name>
    <dbReference type="NCBI Taxonomy" id="59799"/>
    <lineage>
        <taxon>Eukaryota</taxon>
        <taxon>Discoba</taxon>
        <taxon>Euglenozoa</taxon>
        <taxon>Kinetoplastea</taxon>
        <taxon>Metakinetoplastina</taxon>
        <taxon>Trypanosomatida</taxon>
        <taxon>Trypanosomatidae</taxon>
        <taxon>Strigomonadinae</taxon>
        <taxon>Angomonas</taxon>
    </lineage>
</organism>
<dbReference type="AlphaFoldDB" id="A0A7G2CED3"/>
<dbReference type="Proteomes" id="UP000515908">
    <property type="component" value="Chromosome 08"/>
</dbReference>
<sequence length="83" mass="9140">MPVDILHIPADDENPDQKDTWAEVMMPNSYVYTVEKINLKGLYKMATLVECDGSVSVNDQIQPGDKIKVLIKNDGTASFGGRA</sequence>